<protein>
    <recommendedName>
        <fullName evidence="3">DUF4258 domain-containing protein</fullName>
    </recommendedName>
</protein>
<evidence type="ECO:0008006" key="3">
    <source>
        <dbReference type="Google" id="ProtNLM"/>
    </source>
</evidence>
<evidence type="ECO:0000313" key="1">
    <source>
        <dbReference type="EMBL" id="RLE12591.1"/>
    </source>
</evidence>
<dbReference type="Proteomes" id="UP000267654">
    <property type="component" value="Unassembled WGS sequence"/>
</dbReference>
<name>A0A662DE54_UNCAE</name>
<comment type="caution">
    <text evidence="1">The sequence shown here is derived from an EMBL/GenBank/DDBJ whole genome shotgun (WGS) entry which is preliminary data.</text>
</comment>
<gene>
    <name evidence="1" type="ORF">DRI96_04270</name>
</gene>
<dbReference type="AlphaFoldDB" id="A0A662DE54"/>
<proteinExistence type="predicted"/>
<sequence>MKKIYFSRHAKNRMRKFAIKPDVVRKVLEKPDFLEPSIKGRKNFWRKVQDKYYRVTCLEEGDKIVVITVTPKEKIPGRVRDED</sequence>
<dbReference type="Pfam" id="PF14076">
    <property type="entry name" value="DUF4258"/>
    <property type="match status" value="1"/>
</dbReference>
<dbReference type="EMBL" id="QMQB01000146">
    <property type="protein sequence ID" value="RLE12591.1"/>
    <property type="molecule type" value="Genomic_DNA"/>
</dbReference>
<reference evidence="1 2" key="1">
    <citation type="submission" date="2018-06" db="EMBL/GenBank/DDBJ databases">
        <title>Extensive metabolic versatility and redundancy in microbially diverse, dynamic hydrothermal sediments.</title>
        <authorList>
            <person name="Dombrowski N."/>
            <person name="Teske A."/>
            <person name="Baker B.J."/>
        </authorList>
    </citation>
    <scope>NUCLEOTIDE SEQUENCE [LARGE SCALE GENOMIC DNA]</scope>
    <source>
        <strain evidence="1">B19_G9</strain>
    </source>
</reference>
<dbReference type="InterPro" id="IPR025354">
    <property type="entry name" value="DUF4258"/>
</dbReference>
<organism evidence="1 2">
    <name type="scientific">Aerophobetes bacterium</name>
    <dbReference type="NCBI Taxonomy" id="2030807"/>
    <lineage>
        <taxon>Bacteria</taxon>
        <taxon>Candidatus Aerophobota</taxon>
    </lineage>
</organism>
<evidence type="ECO:0000313" key="2">
    <source>
        <dbReference type="Proteomes" id="UP000267654"/>
    </source>
</evidence>
<accession>A0A662DE54</accession>